<dbReference type="InterPro" id="IPR011008">
    <property type="entry name" value="Dimeric_a/b-barrel"/>
</dbReference>
<organism evidence="1 2">
    <name type="scientific">Actinocrispum wychmicini</name>
    <dbReference type="NCBI Taxonomy" id="1213861"/>
    <lineage>
        <taxon>Bacteria</taxon>
        <taxon>Bacillati</taxon>
        <taxon>Actinomycetota</taxon>
        <taxon>Actinomycetes</taxon>
        <taxon>Pseudonocardiales</taxon>
        <taxon>Pseudonocardiaceae</taxon>
        <taxon>Actinocrispum</taxon>
    </lineage>
</organism>
<dbReference type="Proteomes" id="UP000295680">
    <property type="component" value="Unassembled WGS sequence"/>
</dbReference>
<reference evidence="1 2" key="1">
    <citation type="submission" date="2019-03" db="EMBL/GenBank/DDBJ databases">
        <title>Genomic Encyclopedia of Type Strains, Phase IV (KMG-IV): sequencing the most valuable type-strain genomes for metagenomic binning, comparative biology and taxonomic classification.</title>
        <authorList>
            <person name="Goeker M."/>
        </authorList>
    </citation>
    <scope>NUCLEOTIDE SEQUENCE [LARGE SCALE GENOMIC DNA]</scope>
    <source>
        <strain evidence="1 2">DSM 45934</strain>
    </source>
</reference>
<dbReference type="SUPFAM" id="SSF54909">
    <property type="entry name" value="Dimeric alpha+beta barrel"/>
    <property type="match status" value="1"/>
</dbReference>
<comment type="caution">
    <text evidence="1">The sequence shown here is derived from an EMBL/GenBank/DDBJ whole genome shotgun (WGS) entry which is preliminary data.</text>
</comment>
<name>A0A4R2J7K1_9PSEU</name>
<accession>A0A4R2J7K1</accession>
<keyword evidence="2" id="KW-1185">Reference proteome</keyword>
<evidence type="ECO:0000313" key="1">
    <source>
        <dbReference type="EMBL" id="TCO55091.1"/>
    </source>
</evidence>
<evidence type="ECO:0000313" key="2">
    <source>
        <dbReference type="Proteomes" id="UP000295680"/>
    </source>
</evidence>
<dbReference type="EMBL" id="SLWS01000008">
    <property type="protein sequence ID" value="TCO55091.1"/>
    <property type="molecule type" value="Genomic_DNA"/>
</dbReference>
<dbReference type="AlphaFoldDB" id="A0A4R2J7K1"/>
<gene>
    <name evidence="1" type="ORF">EV192_108379</name>
</gene>
<protein>
    <submittedName>
        <fullName evidence="1">Uncharacterized protein</fullName>
    </submittedName>
</protein>
<proteinExistence type="predicted"/>
<dbReference type="RefSeq" id="WP_165960778.1">
    <property type="nucleotide sequence ID" value="NZ_SLWS01000008.1"/>
</dbReference>
<sequence>MRFVISAQPAITRFTEQLARAGVLLEAHGGTWLVEVSSSEEAARWAAMAPFDDAQVAR</sequence>